<feature type="transmembrane region" description="Helical" evidence="1">
    <location>
        <begin position="385"/>
        <end position="403"/>
    </location>
</feature>
<gene>
    <name evidence="2" type="ORF">BE08_03120</name>
</gene>
<reference evidence="2 3" key="1">
    <citation type="submission" date="2014-02" db="EMBL/GenBank/DDBJ databases">
        <title>The small core and large imbalanced accessory genome model reveals a collaborative survival strategy of Sorangium cellulosum strains in nature.</title>
        <authorList>
            <person name="Han K."/>
            <person name="Peng R."/>
            <person name="Blom J."/>
            <person name="Li Y.-Z."/>
        </authorList>
    </citation>
    <scope>NUCLEOTIDE SEQUENCE [LARGE SCALE GENOMIC DNA]</scope>
    <source>
        <strain evidence="2 3">So0157-25</strain>
    </source>
</reference>
<feature type="transmembrane region" description="Helical" evidence="1">
    <location>
        <begin position="498"/>
        <end position="527"/>
    </location>
</feature>
<feature type="transmembrane region" description="Helical" evidence="1">
    <location>
        <begin position="539"/>
        <end position="557"/>
    </location>
</feature>
<protein>
    <submittedName>
        <fullName evidence="2">Uncharacterized protein</fullName>
    </submittedName>
</protein>
<proteinExistence type="predicted"/>
<feature type="transmembrane region" description="Helical" evidence="1">
    <location>
        <begin position="12"/>
        <end position="29"/>
    </location>
</feature>
<dbReference type="AlphaFoldDB" id="A0A150PLT9"/>
<evidence type="ECO:0000313" key="2">
    <source>
        <dbReference type="EMBL" id="KYF56610.1"/>
    </source>
</evidence>
<keyword evidence="1" id="KW-0472">Membrane</keyword>
<sequence length="606" mass="69279">MKLTSQEIIEIVTALLAFFGVAYALNTFAPARSRVLARYVTVAGGVALFFYGLHRYIDEHARAVDLAKVFIAMGAALCVFYEKQREGVRRPIAERWKRFIGVALGIAAIVTYFNGFRFGYPKYYHRWDQFHYYMGAKYFPEMGYDGLYKCALIAQDELGLVTYTNEDTGRQVKLDMSKEVRHPDKKIRNLGGDNLLMPASEVLGKPEACKAHFSAERWEAFKADVQFFRTASDKGYWEDMQKDHGYNPPPVWTIMGKFWADLQPASTRYLQFLASFDIFYLLGMFAAIYWAFGWRVFSVAAIFWGCQSSAPFYWTGGAFLRQDWLFYLVLSACLIRKRYLKLAGASMVYAGLLRVFPGLPVIGWLTVAGIYLFRHKRMAKSHVQVLIGGVLAAAVLIPVSMKVSGTDSYVRFYEHTLKVHDQTPLTNHMGLRVLVAHEPGTGVESGRMKYTKDTKRVDPFEVWKRMRNERYAKYRWVAYGIIAASLAAFVYVCRRIRSLWVAQCLAQIFIILLSQLTCYYYSFMILTAPLTRLKRQIEVPLFGLAALSQFIWITFHYNDDKYTALTAVSLAFCYYLLCVFSGKPVPWGRRDEPAAPDGAKPTAQQA</sequence>
<evidence type="ECO:0000256" key="1">
    <source>
        <dbReference type="SAM" id="Phobius"/>
    </source>
</evidence>
<feature type="transmembrane region" description="Helical" evidence="1">
    <location>
        <begin position="352"/>
        <end position="373"/>
    </location>
</feature>
<feature type="transmembrane region" description="Helical" evidence="1">
    <location>
        <begin position="474"/>
        <end position="492"/>
    </location>
</feature>
<organism evidence="2 3">
    <name type="scientific">Sorangium cellulosum</name>
    <name type="common">Polyangium cellulosum</name>
    <dbReference type="NCBI Taxonomy" id="56"/>
    <lineage>
        <taxon>Bacteria</taxon>
        <taxon>Pseudomonadati</taxon>
        <taxon>Myxococcota</taxon>
        <taxon>Polyangia</taxon>
        <taxon>Polyangiales</taxon>
        <taxon>Polyangiaceae</taxon>
        <taxon>Sorangium</taxon>
    </lineage>
</organism>
<comment type="caution">
    <text evidence="2">The sequence shown here is derived from an EMBL/GenBank/DDBJ whole genome shotgun (WGS) entry which is preliminary data.</text>
</comment>
<feature type="transmembrane region" description="Helical" evidence="1">
    <location>
        <begin position="563"/>
        <end position="580"/>
    </location>
</feature>
<keyword evidence="1" id="KW-1133">Transmembrane helix</keyword>
<accession>A0A150PLT9</accession>
<name>A0A150PLT9_SORCE</name>
<keyword evidence="1" id="KW-0812">Transmembrane</keyword>
<feature type="transmembrane region" description="Helical" evidence="1">
    <location>
        <begin position="35"/>
        <end position="54"/>
    </location>
</feature>
<evidence type="ECO:0000313" key="3">
    <source>
        <dbReference type="Proteomes" id="UP000075420"/>
    </source>
</evidence>
<dbReference type="Proteomes" id="UP000075420">
    <property type="component" value="Unassembled WGS sequence"/>
</dbReference>
<dbReference type="EMBL" id="JELY01001190">
    <property type="protein sequence ID" value="KYF56610.1"/>
    <property type="molecule type" value="Genomic_DNA"/>
</dbReference>
<feature type="transmembrane region" description="Helical" evidence="1">
    <location>
        <begin position="278"/>
        <end position="304"/>
    </location>
</feature>
<feature type="transmembrane region" description="Helical" evidence="1">
    <location>
        <begin position="96"/>
        <end position="116"/>
    </location>
</feature>